<dbReference type="AlphaFoldDB" id="A0A7W3SY07"/>
<keyword evidence="3" id="KW-1185">Reference proteome</keyword>
<evidence type="ECO:0000313" key="3">
    <source>
        <dbReference type="Proteomes" id="UP000567067"/>
    </source>
</evidence>
<gene>
    <name evidence="2" type="ORF">FHR92_004710</name>
</gene>
<sequence>MTSLIGRIVLKPSTVRPGETVRVEVCGNDNNLLNDSTTEVTINGVRGSLQYLQFPSIGQRKLTVNARTPNGEIERQEALLNVEGSPLTFPSLRKRSDIAMLGITQLPMQPYTAVLTLGSIIDTRTPHQAQTGPSISPKMNQGLGKGTLVTSIATRGILGRAISANQKALVRTESRRLVNLQAKGLNRTANGVRIAPDTIKRRLIGEVYDLSKIDIKKILEEAKTDPIEFEWDFGDGNTATTRTPVVSHDYFAAIDHATGIGQFVVTCHVKHASLTIKRTLTIHSAYAICKGTGTIVPHVTADLYAQKRYNMLTGFFTVYNVENAPMILDRVSITPLATDGEEAALPKAFTHLDRPITIAAKSSSRISVNVPFVTNTPQAGQLRYDVKSFSVLYAGTVERFPVRCSAVFDVPAQEWNQKPRPLTLPNIPKLERKPWPWEIVEGALSKITDRSSNPGQPGHTVLDPQTGTLAVSLGPLGTNIKSLTQGKIDQAFSSVYAPITKSLEVHRLAAPTVKKLPNQIDTTKVIKNNVTIDALKKLTKKWGEGIHTISGPPSPGPIAEGQICDPDNLTEEELKAADAGQLVCQRTDEVQEVLMPARWMNARKGDCILSPGGDGIIGGLMLNVNPAQWYSHSGIMTRNYDEITHSTGSQQRLMDHLVGVVSDGSDGFEPKVLKYIWPGAVTQTVQHSIEGEKFPDPEYDKTYSISSFGAHSVGVTHNDQFKMIPPLVVKPDPLQETPAVRTALHAIATDARNNAGRPGVKPKYHYRWYCYTDPTIGLRDPEGPEAGWAEGTRPSVCSSYIWMHAKAHQAHLESIQPLVTPTDLEPSDISQGANIRPTTPDGLYNYSAKEREKAAYWLYDNIYNMAYDKAGWFGEILTDGSDDIANQFLNAFAHDVADGKDSEDWKNVTDADAVSPDDMLWWDGPAQGGVYGYAEPAIYREPRVESYTVSRWKKVLNRGTIRGKVLYESGPVAGAFVQAYDGKTTYTDKNGVYTLQNVPLGKYLLKSSKVIDGILYTAEANINLNIADLVVDIHLQPPADRYRIAQIFLDFWGRDEETIGSDEILNPGPEYLELELGPDKLVNSAHRKYKWGGEMRVEYAITVRLLLNNTIDVQVQGTLYEGTSEDNNDLDGQGGLTFQVGVGNTTGATLTITNTDEDDDDAGILTISVKNVRNNN</sequence>
<dbReference type="Proteomes" id="UP000567067">
    <property type="component" value="Unassembled WGS sequence"/>
</dbReference>
<dbReference type="CDD" id="cd00146">
    <property type="entry name" value="PKD"/>
    <property type="match status" value="1"/>
</dbReference>
<name>A0A7W3SY07_9BACL</name>
<accession>A0A7W3SY07</accession>
<dbReference type="PROSITE" id="PS50093">
    <property type="entry name" value="PKD"/>
    <property type="match status" value="1"/>
</dbReference>
<comment type="caution">
    <text evidence="2">The sequence shown here is derived from an EMBL/GenBank/DDBJ whole genome shotgun (WGS) entry which is preliminary data.</text>
</comment>
<dbReference type="EMBL" id="JACJIP010000044">
    <property type="protein sequence ID" value="MBA9088214.1"/>
    <property type="molecule type" value="Genomic_DNA"/>
</dbReference>
<proteinExistence type="predicted"/>
<dbReference type="InterPro" id="IPR000601">
    <property type="entry name" value="PKD_dom"/>
</dbReference>
<dbReference type="SUPFAM" id="SSF49464">
    <property type="entry name" value="Carboxypeptidase regulatory domain-like"/>
    <property type="match status" value="1"/>
</dbReference>
<feature type="domain" description="PKD" evidence="1">
    <location>
        <begin position="225"/>
        <end position="250"/>
    </location>
</feature>
<protein>
    <recommendedName>
        <fullName evidence="1">PKD domain-containing protein</fullName>
    </recommendedName>
</protein>
<evidence type="ECO:0000259" key="1">
    <source>
        <dbReference type="PROSITE" id="PS50093"/>
    </source>
</evidence>
<dbReference type="Gene3D" id="2.60.40.10">
    <property type="entry name" value="Immunoglobulins"/>
    <property type="match status" value="1"/>
</dbReference>
<evidence type="ECO:0000313" key="2">
    <source>
        <dbReference type="EMBL" id="MBA9088214.1"/>
    </source>
</evidence>
<dbReference type="InterPro" id="IPR013783">
    <property type="entry name" value="Ig-like_fold"/>
</dbReference>
<dbReference type="RefSeq" id="WP_182539660.1">
    <property type="nucleotide sequence ID" value="NZ_JACJIP010000044.1"/>
</dbReference>
<organism evidence="2 3">
    <name type="scientific">Fontibacillus solani</name>
    <dbReference type="NCBI Taxonomy" id="1572857"/>
    <lineage>
        <taxon>Bacteria</taxon>
        <taxon>Bacillati</taxon>
        <taxon>Bacillota</taxon>
        <taxon>Bacilli</taxon>
        <taxon>Bacillales</taxon>
        <taxon>Paenibacillaceae</taxon>
        <taxon>Fontibacillus</taxon>
    </lineage>
</organism>
<reference evidence="2 3" key="1">
    <citation type="submission" date="2020-08" db="EMBL/GenBank/DDBJ databases">
        <title>Genomic Encyclopedia of Type Strains, Phase III (KMG-III): the genomes of soil and plant-associated and newly described type strains.</title>
        <authorList>
            <person name="Whitman W."/>
        </authorList>
    </citation>
    <scope>NUCLEOTIDE SEQUENCE [LARGE SCALE GENOMIC DNA]</scope>
    <source>
        <strain evidence="2 3">CECT 8693</strain>
    </source>
</reference>
<dbReference type="InterPro" id="IPR008969">
    <property type="entry name" value="CarboxyPept-like_regulatory"/>
</dbReference>